<keyword evidence="4" id="KW-1185">Reference proteome</keyword>
<reference evidence="3 4" key="1">
    <citation type="journal article" date="2019" name="Int. J. Syst. Evol. Microbiol.">
        <title>The Global Catalogue of Microorganisms (GCM) 10K type strain sequencing project: providing services to taxonomists for standard genome sequencing and annotation.</title>
        <authorList>
            <consortium name="The Broad Institute Genomics Platform"/>
            <consortium name="The Broad Institute Genome Sequencing Center for Infectious Disease"/>
            <person name="Wu L."/>
            <person name="Ma J."/>
        </authorList>
    </citation>
    <scope>NUCLEOTIDE SEQUENCE [LARGE SCALE GENOMIC DNA]</scope>
    <source>
        <strain evidence="3 4">JCM 3380</strain>
    </source>
</reference>
<dbReference type="Pfam" id="PF14333">
    <property type="entry name" value="DUF4389"/>
    <property type="match status" value="2"/>
</dbReference>
<keyword evidence="2" id="KW-0472">Membrane</keyword>
<dbReference type="InterPro" id="IPR025498">
    <property type="entry name" value="DUF4389"/>
</dbReference>
<name>A0ABN0UUV7_9PSEU</name>
<keyword evidence="2" id="KW-1133">Transmembrane helix</keyword>
<gene>
    <name evidence="3" type="ORF">GCM10010492_74180</name>
</gene>
<evidence type="ECO:0000313" key="4">
    <source>
        <dbReference type="Proteomes" id="UP001500416"/>
    </source>
</evidence>
<feature type="transmembrane region" description="Helical" evidence="2">
    <location>
        <begin position="122"/>
        <end position="143"/>
    </location>
</feature>
<feature type="transmembrane region" description="Helical" evidence="2">
    <location>
        <begin position="236"/>
        <end position="262"/>
    </location>
</feature>
<proteinExistence type="predicted"/>
<feature type="compositionally biased region" description="Pro residues" evidence="1">
    <location>
        <begin position="218"/>
        <end position="227"/>
    </location>
</feature>
<evidence type="ECO:0000313" key="3">
    <source>
        <dbReference type="EMBL" id="GAA0262277.1"/>
    </source>
</evidence>
<dbReference type="EMBL" id="BAAABU010000033">
    <property type="protein sequence ID" value="GAA0262277.1"/>
    <property type="molecule type" value="Genomic_DNA"/>
</dbReference>
<feature type="transmembrane region" description="Helical" evidence="2">
    <location>
        <begin position="414"/>
        <end position="438"/>
    </location>
</feature>
<sequence length="450" mass="48166">MTTYPVRVRARLDPGLNRWLWLVKWFLAIPHYIVLSLLWTAFTVLSVVAFVAILATGRYPRSLFGFNVGVLRWTWRVAYYTFGALGTDRYPPFSLGEEPDYPATLDIAYPEHLSRGLVLVKWLLVVPHLLIVGVFLGGGGYLVTRGGEWAFGLVGLFVLIAGVALLFTGRYPRGVFDFVLGMDRWALRVAAYAGLMTDAYPPFRLDTGGDEPGAATLDPPPPAPASPPARGSAGRIVAAVFGVLLLVAGTGLAATGAVALWAHETQRGADGVLATPAQPLHSDGYALEMGGFDLHRTGTGWFLGEDWLGAVGLRADRDAFVGIGPADDVARYLSTVDRDRVVEIGERVGYEHLTGGAPTSAPTAQPFWVASGVGSLTWDVRPGRWTAVVMNADGTRVVDTDVTATATLPALGPVAWLLVGSGALLLLLGGVLLFTAVFRFDRTRGEPSHA</sequence>
<keyword evidence="2" id="KW-0812">Transmembrane</keyword>
<protein>
    <recommendedName>
        <fullName evidence="5">DUF4389 domain-containing protein</fullName>
    </recommendedName>
</protein>
<feature type="region of interest" description="Disordered" evidence="1">
    <location>
        <begin position="210"/>
        <end position="230"/>
    </location>
</feature>
<feature type="transmembrane region" description="Helical" evidence="2">
    <location>
        <begin position="149"/>
        <end position="167"/>
    </location>
</feature>
<evidence type="ECO:0000256" key="2">
    <source>
        <dbReference type="SAM" id="Phobius"/>
    </source>
</evidence>
<comment type="caution">
    <text evidence="3">The sequence shown here is derived from an EMBL/GenBank/DDBJ whole genome shotgun (WGS) entry which is preliminary data.</text>
</comment>
<feature type="transmembrane region" description="Helical" evidence="2">
    <location>
        <begin position="29"/>
        <end position="55"/>
    </location>
</feature>
<dbReference type="Proteomes" id="UP001500416">
    <property type="component" value="Unassembled WGS sequence"/>
</dbReference>
<dbReference type="RefSeq" id="WP_343939953.1">
    <property type="nucleotide sequence ID" value="NZ_BAAABU010000033.1"/>
</dbReference>
<evidence type="ECO:0000256" key="1">
    <source>
        <dbReference type="SAM" id="MobiDB-lite"/>
    </source>
</evidence>
<accession>A0ABN0UUV7</accession>
<evidence type="ECO:0008006" key="5">
    <source>
        <dbReference type="Google" id="ProtNLM"/>
    </source>
</evidence>
<organism evidence="3 4">
    <name type="scientific">Saccharothrix mutabilis subsp. mutabilis</name>
    <dbReference type="NCBI Taxonomy" id="66855"/>
    <lineage>
        <taxon>Bacteria</taxon>
        <taxon>Bacillati</taxon>
        <taxon>Actinomycetota</taxon>
        <taxon>Actinomycetes</taxon>
        <taxon>Pseudonocardiales</taxon>
        <taxon>Pseudonocardiaceae</taxon>
        <taxon>Saccharothrix</taxon>
    </lineage>
</organism>